<keyword evidence="3" id="KW-1185">Reference proteome</keyword>
<dbReference type="EMBL" id="BMHY01000018">
    <property type="protein sequence ID" value="GGG87292.1"/>
    <property type="molecule type" value="Genomic_DNA"/>
</dbReference>
<feature type="transmembrane region" description="Helical" evidence="1">
    <location>
        <begin position="113"/>
        <end position="129"/>
    </location>
</feature>
<dbReference type="RefSeq" id="WP_188892610.1">
    <property type="nucleotide sequence ID" value="NZ_BMHY01000018.1"/>
</dbReference>
<feature type="transmembrane region" description="Helical" evidence="1">
    <location>
        <begin position="53"/>
        <end position="75"/>
    </location>
</feature>
<feature type="transmembrane region" description="Helical" evidence="1">
    <location>
        <begin position="135"/>
        <end position="155"/>
    </location>
</feature>
<accession>A0A917HQA7</accession>
<proteinExistence type="predicted"/>
<keyword evidence="1" id="KW-0472">Membrane</keyword>
<organism evidence="2 3">
    <name type="scientific">Paenibacillus radicis</name>
    <name type="common">ex Gao et al. 2016</name>
    <dbReference type="NCBI Taxonomy" id="1737354"/>
    <lineage>
        <taxon>Bacteria</taxon>
        <taxon>Bacillati</taxon>
        <taxon>Bacillota</taxon>
        <taxon>Bacilli</taxon>
        <taxon>Bacillales</taxon>
        <taxon>Paenibacillaceae</taxon>
        <taxon>Paenibacillus</taxon>
    </lineage>
</organism>
<evidence type="ECO:0000313" key="2">
    <source>
        <dbReference type="EMBL" id="GGG87292.1"/>
    </source>
</evidence>
<reference evidence="2 3" key="1">
    <citation type="journal article" date="2014" name="Int. J. Syst. Evol. Microbiol.">
        <title>Complete genome sequence of Corynebacterium casei LMG S-19264T (=DSM 44701T), isolated from a smear-ripened cheese.</title>
        <authorList>
            <consortium name="US DOE Joint Genome Institute (JGI-PGF)"/>
            <person name="Walter F."/>
            <person name="Albersmeier A."/>
            <person name="Kalinowski J."/>
            <person name="Ruckert C."/>
        </authorList>
    </citation>
    <scope>NUCLEOTIDE SEQUENCE [LARGE SCALE GENOMIC DNA]</scope>
    <source>
        <strain evidence="2 3">CGMCC 1.15286</strain>
    </source>
</reference>
<protein>
    <submittedName>
        <fullName evidence="2">Uncharacterized protein</fullName>
    </submittedName>
</protein>
<comment type="caution">
    <text evidence="2">The sequence shown here is derived from an EMBL/GenBank/DDBJ whole genome shotgun (WGS) entry which is preliminary data.</text>
</comment>
<evidence type="ECO:0000256" key="1">
    <source>
        <dbReference type="SAM" id="Phobius"/>
    </source>
</evidence>
<name>A0A917HQA7_9BACL</name>
<gene>
    <name evidence="2" type="ORF">GCM10010918_51990</name>
</gene>
<feature type="transmembrane region" description="Helical" evidence="1">
    <location>
        <begin position="28"/>
        <end position="47"/>
    </location>
</feature>
<dbReference type="Proteomes" id="UP000600247">
    <property type="component" value="Unassembled WGS sequence"/>
</dbReference>
<dbReference type="AlphaFoldDB" id="A0A917HQA7"/>
<keyword evidence="1" id="KW-0812">Transmembrane</keyword>
<keyword evidence="1" id="KW-1133">Transmembrane helix</keyword>
<sequence>MRQSLSDQSSATVYQYRLVKRKLIQPELVSSHILTAAILFGFELLVYGMQGVFSWLFGFAVVQVIHLAILLLTFIRVDEAADRKWKWGITPPWFGFKPANDIRLKLFRRVHRHLFWIGLCVACIMYPWLHESLMISIIFWHFWLLVPRMLLSFVFRRQEKDGVLRLQKFEASYYHR</sequence>
<evidence type="ECO:0000313" key="3">
    <source>
        <dbReference type="Proteomes" id="UP000600247"/>
    </source>
</evidence>